<dbReference type="RefSeq" id="WP_078976358.1">
    <property type="nucleotide sequence ID" value="NZ_MWQN01000001.1"/>
</dbReference>
<accession>A0A1T3NZ40</accession>
<dbReference type="InterPro" id="IPR000524">
    <property type="entry name" value="Tscrpt_reg_HTH_GntR"/>
</dbReference>
<dbReference type="PROSITE" id="PS50949">
    <property type="entry name" value="HTH_GNTR"/>
    <property type="match status" value="1"/>
</dbReference>
<dbReference type="Pfam" id="PF00392">
    <property type="entry name" value="GntR"/>
    <property type="match status" value="1"/>
</dbReference>
<dbReference type="Gene3D" id="1.10.10.10">
    <property type="entry name" value="Winged helix-like DNA-binding domain superfamily/Winged helix DNA-binding domain"/>
    <property type="match status" value="1"/>
</dbReference>
<dbReference type="EMBL" id="MWQN01000001">
    <property type="protein sequence ID" value="OPC82088.1"/>
    <property type="molecule type" value="Genomic_DNA"/>
</dbReference>
<dbReference type="CDD" id="cd07377">
    <property type="entry name" value="WHTH_GntR"/>
    <property type="match status" value="1"/>
</dbReference>
<evidence type="ECO:0000256" key="1">
    <source>
        <dbReference type="ARBA" id="ARBA00023015"/>
    </source>
</evidence>
<keyword evidence="2" id="KW-0238">DNA-binding</keyword>
<sequence>MSLQAAGRRSLVDDAIDQLRAQLTAGTWPVGSRIPSESVIAERLRVGRNTVREAIRVLVHAGMLESRQGDGTYVRSLTDPGDLVRRIEHADLRDIFEMRRALDVEAARLAAQRRDLADLERIRRALARRGAADGSADTPEPHDFDRGEVAEGELDDLVEQDVAFHTAIAIASHNSAMVATYRWFSDSLWRAIRTVVGDGTLPDASHALHVALADAIEAGDPDAAERAVREILEPAVVALDTLLHDRAPHDPPTEHHPMEHDA</sequence>
<organism evidence="5 6">
    <name type="scientific">Embleya scabrispora</name>
    <dbReference type="NCBI Taxonomy" id="159449"/>
    <lineage>
        <taxon>Bacteria</taxon>
        <taxon>Bacillati</taxon>
        <taxon>Actinomycetota</taxon>
        <taxon>Actinomycetes</taxon>
        <taxon>Kitasatosporales</taxon>
        <taxon>Streptomycetaceae</taxon>
        <taxon>Embleya</taxon>
    </lineage>
</organism>
<dbReference type="SUPFAM" id="SSF48008">
    <property type="entry name" value="GntR ligand-binding domain-like"/>
    <property type="match status" value="1"/>
</dbReference>
<dbReference type="GO" id="GO:0003700">
    <property type="term" value="F:DNA-binding transcription factor activity"/>
    <property type="evidence" value="ECO:0007669"/>
    <property type="project" value="InterPro"/>
</dbReference>
<comment type="caution">
    <text evidence="5">The sequence shown here is derived from an EMBL/GenBank/DDBJ whole genome shotgun (WGS) entry which is preliminary data.</text>
</comment>
<dbReference type="Pfam" id="PF07729">
    <property type="entry name" value="FCD"/>
    <property type="match status" value="1"/>
</dbReference>
<reference evidence="5 6" key="1">
    <citation type="submission" date="2017-03" db="EMBL/GenBank/DDBJ databases">
        <title>Draft genome sequence of Streptomyces scabrisporus NF3, endophyte isolated from Amphipterygium adstringens.</title>
        <authorList>
            <person name="Vazquez M."/>
            <person name="Ceapa C.D."/>
            <person name="Rodriguez Luna D."/>
            <person name="Sanchez Esquivel S."/>
        </authorList>
    </citation>
    <scope>NUCLEOTIDE SEQUENCE [LARGE SCALE GENOMIC DNA]</scope>
    <source>
        <strain evidence="5 6">NF3</strain>
    </source>
</reference>
<dbReference type="InterPro" id="IPR008920">
    <property type="entry name" value="TF_FadR/GntR_C"/>
</dbReference>
<dbReference type="InterPro" id="IPR011711">
    <property type="entry name" value="GntR_C"/>
</dbReference>
<keyword evidence="6" id="KW-1185">Reference proteome</keyword>
<proteinExistence type="predicted"/>
<evidence type="ECO:0000256" key="3">
    <source>
        <dbReference type="ARBA" id="ARBA00023163"/>
    </source>
</evidence>
<keyword evidence="3" id="KW-0804">Transcription</keyword>
<dbReference type="SMART" id="SM00345">
    <property type="entry name" value="HTH_GNTR"/>
    <property type="match status" value="1"/>
</dbReference>
<dbReference type="PRINTS" id="PR00035">
    <property type="entry name" value="HTHGNTR"/>
</dbReference>
<dbReference type="InterPro" id="IPR036388">
    <property type="entry name" value="WH-like_DNA-bd_sf"/>
</dbReference>
<dbReference type="PANTHER" id="PTHR43537:SF47">
    <property type="entry name" value="REGULATORY PROTEIN GNTR HTH"/>
    <property type="match status" value="1"/>
</dbReference>
<dbReference type="Gene3D" id="1.20.120.530">
    <property type="entry name" value="GntR ligand-binding domain-like"/>
    <property type="match status" value="1"/>
</dbReference>
<dbReference type="SMART" id="SM00895">
    <property type="entry name" value="FCD"/>
    <property type="match status" value="1"/>
</dbReference>
<evidence type="ECO:0000259" key="4">
    <source>
        <dbReference type="PROSITE" id="PS50949"/>
    </source>
</evidence>
<gene>
    <name evidence="5" type="ORF">B4N89_15080</name>
</gene>
<dbReference type="SUPFAM" id="SSF46785">
    <property type="entry name" value="Winged helix' DNA-binding domain"/>
    <property type="match status" value="1"/>
</dbReference>
<dbReference type="GO" id="GO:0003677">
    <property type="term" value="F:DNA binding"/>
    <property type="evidence" value="ECO:0007669"/>
    <property type="project" value="UniProtKB-KW"/>
</dbReference>
<dbReference type="PANTHER" id="PTHR43537">
    <property type="entry name" value="TRANSCRIPTIONAL REGULATOR, GNTR FAMILY"/>
    <property type="match status" value="1"/>
</dbReference>
<evidence type="ECO:0000313" key="5">
    <source>
        <dbReference type="EMBL" id="OPC82088.1"/>
    </source>
</evidence>
<dbReference type="AlphaFoldDB" id="A0A1T3NZ40"/>
<evidence type="ECO:0000256" key="2">
    <source>
        <dbReference type="ARBA" id="ARBA00023125"/>
    </source>
</evidence>
<protein>
    <submittedName>
        <fullName evidence="5">GntR family transcriptional regulator</fullName>
    </submittedName>
</protein>
<feature type="domain" description="HTH gntR-type" evidence="4">
    <location>
        <begin position="9"/>
        <end position="77"/>
    </location>
</feature>
<dbReference type="STRING" id="159449.B4N89_15080"/>
<dbReference type="InterPro" id="IPR036390">
    <property type="entry name" value="WH_DNA-bd_sf"/>
</dbReference>
<evidence type="ECO:0000313" key="6">
    <source>
        <dbReference type="Proteomes" id="UP000190037"/>
    </source>
</evidence>
<dbReference type="Proteomes" id="UP000190037">
    <property type="component" value="Unassembled WGS sequence"/>
</dbReference>
<dbReference type="OrthoDB" id="5450856at2"/>
<keyword evidence="1" id="KW-0805">Transcription regulation</keyword>
<name>A0A1T3NZ40_9ACTN</name>